<feature type="compositionally biased region" description="Pro residues" evidence="1">
    <location>
        <begin position="710"/>
        <end position="723"/>
    </location>
</feature>
<evidence type="ECO:0000313" key="3">
    <source>
        <dbReference type="EMBL" id="KAF1810679.1"/>
    </source>
</evidence>
<dbReference type="CDD" id="cd04401">
    <property type="entry name" value="RhoGAP_fMSB1"/>
    <property type="match status" value="1"/>
</dbReference>
<dbReference type="InterPro" id="IPR037508">
    <property type="entry name" value="Msb1/Mug8"/>
</dbReference>
<protein>
    <recommendedName>
        <fullName evidence="2">Meiotically up-regulated protein Msb1/Mug8 domain-containing protein</fullName>
    </recommendedName>
</protein>
<feature type="compositionally biased region" description="Basic and acidic residues" evidence="1">
    <location>
        <begin position="983"/>
        <end position="993"/>
    </location>
</feature>
<dbReference type="PANTHER" id="PTHR28093">
    <property type="entry name" value="MORPHOGENESIS-RELATED PROTEIN MSB1"/>
    <property type="match status" value="1"/>
</dbReference>
<accession>A0A6G1FYP0</accession>
<feature type="compositionally biased region" description="Acidic residues" evidence="1">
    <location>
        <begin position="1007"/>
        <end position="1018"/>
    </location>
</feature>
<evidence type="ECO:0000313" key="4">
    <source>
        <dbReference type="Proteomes" id="UP000504638"/>
    </source>
</evidence>
<evidence type="ECO:0000313" key="5">
    <source>
        <dbReference type="RefSeq" id="XP_033532310.1"/>
    </source>
</evidence>
<dbReference type="RefSeq" id="XP_033532310.1">
    <property type="nucleotide sequence ID" value="XM_033683350.1"/>
</dbReference>
<dbReference type="PANTHER" id="PTHR28093:SF1">
    <property type="entry name" value="MORPHOGENESIS-RELATED PROTEIN MSB1"/>
    <property type="match status" value="1"/>
</dbReference>
<feature type="region of interest" description="Disordered" evidence="1">
    <location>
        <begin position="679"/>
        <end position="1023"/>
    </location>
</feature>
<organism evidence="3">
    <name type="scientific">Eremomyces bilateralis CBS 781.70</name>
    <dbReference type="NCBI Taxonomy" id="1392243"/>
    <lineage>
        <taxon>Eukaryota</taxon>
        <taxon>Fungi</taxon>
        <taxon>Dikarya</taxon>
        <taxon>Ascomycota</taxon>
        <taxon>Pezizomycotina</taxon>
        <taxon>Dothideomycetes</taxon>
        <taxon>Dothideomycetes incertae sedis</taxon>
        <taxon>Eremomycetales</taxon>
        <taxon>Eremomycetaceae</taxon>
        <taxon>Eremomyces</taxon>
    </lineage>
</organism>
<feature type="region of interest" description="Disordered" evidence="1">
    <location>
        <begin position="549"/>
        <end position="625"/>
    </location>
</feature>
<name>A0A6G1FYP0_9PEZI</name>
<feature type="compositionally biased region" description="Polar residues" evidence="1">
    <location>
        <begin position="858"/>
        <end position="867"/>
    </location>
</feature>
<reference evidence="5" key="2">
    <citation type="submission" date="2020-04" db="EMBL/GenBank/DDBJ databases">
        <authorList>
            <consortium name="NCBI Genome Project"/>
        </authorList>
    </citation>
    <scope>NUCLEOTIDE SEQUENCE</scope>
    <source>
        <strain evidence="5">CBS 781.70</strain>
    </source>
</reference>
<proteinExistence type="predicted"/>
<feature type="compositionally biased region" description="Basic residues" evidence="1">
    <location>
        <begin position="549"/>
        <end position="559"/>
    </location>
</feature>
<dbReference type="InterPro" id="IPR012965">
    <property type="entry name" value="Msb1/Mug8_dom"/>
</dbReference>
<keyword evidence="4" id="KW-1185">Reference proteome</keyword>
<reference evidence="3 5" key="1">
    <citation type="submission" date="2020-01" db="EMBL/GenBank/DDBJ databases">
        <authorList>
            <consortium name="DOE Joint Genome Institute"/>
            <person name="Haridas S."/>
            <person name="Albert R."/>
            <person name="Binder M."/>
            <person name="Bloem J."/>
            <person name="Labutti K."/>
            <person name="Salamov A."/>
            <person name="Andreopoulos B."/>
            <person name="Baker S.E."/>
            <person name="Barry K."/>
            <person name="Bills G."/>
            <person name="Bluhm B.H."/>
            <person name="Cannon C."/>
            <person name="Castanera R."/>
            <person name="Culley D.E."/>
            <person name="Daum C."/>
            <person name="Ezra D."/>
            <person name="Gonzalez J.B."/>
            <person name="Henrissat B."/>
            <person name="Kuo A."/>
            <person name="Liang C."/>
            <person name="Lipzen A."/>
            <person name="Lutzoni F."/>
            <person name="Magnuson J."/>
            <person name="Mondo S."/>
            <person name="Nolan M."/>
            <person name="Ohm R."/>
            <person name="Pangilinan J."/>
            <person name="Park H.-J."/>
            <person name="Ramirez L."/>
            <person name="Alfaro M."/>
            <person name="Sun H."/>
            <person name="Tritt A."/>
            <person name="Yoshinaga Y."/>
            <person name="Zwiers L.-H."/>
            <person name="Turgeon B.G."/>
            <person name="Goodwin S.B."/>
            <person name="Spatafora J.W."/>
            <person name="Crous P.W."/>
            <person name="Grigoriev I.V."/>
        </authorList>
    </citation>
    <scope>NUCLEOTIDE SEQUENCE</scope>
    <source>
        <strain evidence="3 5">CBS 781.70</strain>
    </source>
</reference>
<feature type="domain" description="Meiotically up-regulated protein Msb1/Mug8" evidence="2">
    <location>
        <begin position="42"/>
        <end position="524"/>
    </location>
</feature>
<feature type="compositionally biased region" description="Basic and acidic residues" evidence="1">
    <location>
        <begin position="742"/>
        <end position="756"/>
    </location>
</feature>
<dbReference type="GeneID" id="54423920"/>
<reference evidence="5" key="3">
    <citation type="submission" date="2025-04" db="UniProtKB">
        <authorList>
            <consortium name="RefSeq"/>
        </authorList>
    </citation>
    <scope>IDENTIFICATION</scope>
    <source>
        <strain evidence="5">CBS 781.70</strain>
    </source>
</reference>
<gene>
    <name evidence="3 5" type="ORF">P152DRAFT_93337</name>
</gene>
<dbReference type="AlphaFoldDB" id="A0A6G1FYP0"/>
<feature type="compositionally biased region" description="Basic and acidic residues" evidence="1">
    <location>
        <begin position="793"/>
        <end position="804"/>
    </location>
</feature>
<dbReference type="EMBL" id="ML975165">
    <property type="protein sequence ID" value="KAF1810679.1"/>
    <property type="molecule type" value="Genomic_DNA"/>
</dbReference>
<sequence length="1052" mass="114147">MSFFSRVFRSKGAASKKNALPQNDPVSKPKPRWEDAWSRTELASEEVRELIHECTHEMKSRALDTPFVMLPFRPDSDTSSAKSLVRNFFKAQYEESGLYTGTHLQQELRLTEPMVLCSVLKWCWSRLAGGLVTWDAYEVFKIGEQDSNMARNAFDTFIPLSVDSDARKQIIFDFFDLLAAVAARSKTNGLGGRKLSRMAGWWAFEHTDQGNGFDGGYKSWTNAADACSHLFFAYLRSLSPDSVGGISGISAIPRSLQALLSQTEYPPETPTLLQTTTSKVVMIVDAVSPTPFALLRRSKNFEYRDDDEALQTFSAYEDPVKALTDECCRVLNAISHTNESKSTAVNPKAEGASDPSWSRFEDLGFNTGAGTGADGFVNKANGNSSGAGDLAGFSAGLRGTPQSHTAFGRPTTPSWADFLSTGFVDDKKSGPSSLLLPPDKVLPPIGEQRGHSSQSHVRHFQPEGNLEPGELASITQFDLDDTFWWVWITSLAGEEPAQRKAVFGRCALIETDISGARWLLIEEQVKGASPGPEEGAYIAEKKSRFSFSRRGRLARKKSKNQPPTIKEPYNRAASSTPMKSSIGPDQQAKIQAAAAALAKKDRDRQAEKSNGRRSRNDDDVSQKTNSVLTLQPVIMSEAAPAMKWAKEFDRGAIKSAYLSDPNAGRGSRENLGGSWVDLGASNGSLSPPIPRKASNRELPALPREATPVRSPSPPPLPATPPVETPTRTAAVQEAAGVPLPSLEKKESASEERDHAAWRKGSSSPESVKGGKEPKKLQKQSGGSGFKRIFSRKNKADGPSTKDDSAPPAEPQRKVISAPIIEYNEPDEPSPPTTKPDHVFAPTQPSHPSHTYVDPAPRPQQTSRIGTSEQEEADAEFSRFDQGPLADVPAYVPDSASDHSVRAPSPDPQPAYRHESPPPVPQPAHAQPTREAPAVPLTRPVRKPSPEPTPEPAAAAASAPPPQQPTSEAKPIPVGDRWAQIRKNAQERAARMSEEQTTGRSRSQSDDKTEEGDTSGEETIESRVARIKARVAELTGNMDASGNITTAGGGAKR</sequence>
<dbReference type="Proteomes" id="UP000504638">
    <property type="component" value="Unplaced"/>
</dbReference>
<feature type="compositionally biased region" description="Basic and acidic residues" evidence="1">
    <location>
        <begin position="598"/>
        <end position="621"/>
    </location>
</feature>
<evidence type="ECO:0000256" key="1">
    <source>
        <dbReference type="SAM" id="MobiDB-lite"/>
    </source>
</evidence>
<dbReference type="OrthoDB" id="3362494at2759"/>
<evidence type="ECO:0000259" key="2">
    <source>
        <dbReference type="Pfam" id="PF08101"/>
    </source>
</evidence>
<feature type="region of interest" description="Disordered" evidence="1">
    <location>
        <begin position="1"/>
        <end position="35"/>
    </location>
</feature>
<dbReference type="Pfam" id="PF08101">
    <property type="entry name" value="Msb1-Mug8_dom"/>
    <property type="match status" value="1"/>
</dbReference>
<feature type="compositionally biased region" description="Low complexity" evidence="1">
    <location>
        <begin position="585"/>
        <end position="597"/>
    </location>
</feature>